<proteinExistence type="predicted"/>
<sequence length="24" mass="2756">MFEKGKEGTIENLVTFEISGDVRR</sequence>
<evidence type="ECO:0000313" key="1">
    <source>
        <dbReference type="EMBL" id="PNX64534.1"/>
    </source>
</evidence>
<evidence type="ECO:0000313" key="2">
    <source>
        <dbReference type="Proteomes" id="UP000236291"/>
    </source>
</evidence>
<protein>
    <submittedName>
        <fullName evidence="1">Uncharacterized protein</fullName>
    </submittedName>
</protein>
<name>A0A2K3KE13_TRIPR</name>
<reference evidence="1 2" key="1">
    <citation type="journal article" date="2014" name="Am. J. Bot.">
        <title>Genome assembly and annotation for red clover (Trifolium pratense; Fabaceae).</title>
        <authorList>
            <person name="Istvanek J."/>
            <person name="Jaros M."/>
            <person name="Krenek A."/>
            <person name="Repkova J."/>
        </authorList>
    </citation>
    <scope>NUCLEOTIDE SEQUENCE [LARGE SCALE GENOMIC DNA]</scope>
    <source>
        <strain evidence="2">cv. Tatra</strain>
        <tissue evidence="1">Young leaves</tissue>
    </source>
</reference>
<dbReference type="EMBL" id="ASHM01167281">
    <property type="protein sequence ID" value="PNX64534.1"/>
    <property type="molecule type" value="Genomic_DNA"/>
</dbReference>
<reference evidence="1 2" key="2">
    <citation type="journal article" date="2017" name="Front. Plant Sci.">
        <title>Gene Classification and Mining of Molecular Markers Useful in Red Clover (Trifolium pratense) Breeding.</title>
        <authorList>
            <person name="Istvanek J."/>
            <person name="Dluhosova J."/>
            <person name="Dluhos P."/>
            <person name="Patkova L."/>
            <person name="Nedelnik J."/>
            <person name="Repkova J."/>
        </authorList>
    </citation>
    <scope>NUCLEOTIDE SEQUENCE [LARGE SCALE GENOMIC DNA]</scope>
    <source>
        <strain evidence="2">cv. Tatra</strain>
        <tissue evidence="1">Young leaves</tissue>
    </source>
</reference>
<feature type="non-terminal residue" evidence="1">
    <location>
        <position position="24"/>
    </location>
</feature>
<dbReference type="AlphaFoldDB" id="A0A2K3KE13"/>
<organism evidence="1 2">
    <name type="scientific">Trifolium pratense</name>
    <name type="common">Red clover</name>
    <dbReference type="NCBI Taxonomy" id="57577"/>
    <lineage>
        <taxon>Eukaryota</taxon>
        <taxon>Viridiplantae</taxon>
        <taxon>Streptophyta</taxon>
        <taxon>Embryophyta</taxon>
        <taxon>Tracheophyta</taxon>
        <taxon>Spermatophyta</taxon>
        <taxon>Magnoliopsida</taxon>
        <taxon>eudicotyledons</taxon>
        <taxon>Gunneridae</taxon>
        <taxon>Pentapetalae</taxon>
        <taxon>rosids</taxon>
        <taxon>fabids</taxon>
        <taxon>Fabales</taxon>
        <taxon>Fabaceae</taxon>
        <taxon>Papilionoideae</taxon>
        <taxon>50 kb inversion clade</taxon>
        <taxon>NPAAA clade</taxon>
        <taxon>Hologalegina</taxon>
        <taxon>IRL clade</taxon>
        <taxon>Trifolieae</taxon>
        <taxon>Trifolium</taxon>
    </lineage>
</organism>
<comment type="caution">
    <text evidence="1">The sequence shown here is derived from an EMBL/GenBank/DDBJ whole genome shotgun (WGS) entry which is preliminary data.</text>
</comment>
<accession>A0A2K3KE13</accession>
<dbReference type="Proteomes" id="UP000236291">
    <property type="component" value="Unassembled WGS sequence"/>
</dbReference>
<gene>
    <name evidence="1" type="ORF">L195_g062161</name>
</gene>